<evidence type="ECO:0000313" key="3">
    <source>
        <dbReference type="Proteomes" id="UP000277580"/>
    </source>
</evidence>
<protein>
    <submittedName>
        <fullName evidence="2">Uncharacterized protein</fullName>
    </submittedName>
</protein>
<accession>A0A3N4KFD5</accession>
<organism evidence="2 3">
    <name type="scientific">Morchella conica CCBAS932</name>
    <dbReference type="NCBI Taxonomy" id="1392247"/>
    <lineage>
        <taxon>Eukaryota</taxon>
        <taxon>Fungi</taxon>
        <taxon>Dikarya</taxon>
        <taxon>Ascomycota</taxon>
        <taxon>Pezizomycotina</taxon>
        <taxon>Pezizomycetes</taxon>
        <taxon>Pezizales</taxon>
        <taxon>Morchellaceae</taxon>
        <taxon>Morchella</taxon>
    </lineage>
</organism>
<gene>
    <name evidence="2" type="ORF">P167DRAFT_366905</name>
</gene>
<evidence type="ECO:0000313" key="2">
    <source>
        <dbReference type="EMBL" id="RPB08052.1"/>
    </source>
</evidence>
<dbReference type="AlphaFoldDB" id="A0A3N4KFD5"/>
<feature type="region of interest" description="Disordered" evidence="1">
    <location>
        <begin position="1"/>
        <end position="67"/>
    </location>
</feature>
<evidence type="ECO:0000256" key="1">
    <source>
        <dbReference type="SAM" id="MobiDB-lite"/>
    </source>
</evidence>
<dbReference type="Proteomes" id="UP000277580">
    <property type="component" value="Unassembled WGS sequence"/>
</dbReference>
<dbReference type="InParanoid" id="A0A3N4KFD5"/>
<feature type="compositionally biased region" description="Basic residues" evidence="1">
    <location>
        <begin position="55"/>
        <end position="67"/>
    </location>
</feature>
<dbReference type="EMBL" id="ML119169">
    <property type="protein sequence ID" value="RPB08052.1"/>
    <property type="molecule type" value="Genomic_DNA"/>
</dbReference>
<sequence length="161" mass="17784">MPGSSIANFTCMSPTSQPRCSGSNTPQKPKPGPPSIWSVHAVPHTHPKVAETGKKKPAYRSLPLRKSHPPPGDGWGIFHKRLSSRLASMYVLFPRALLLGFSSCWCCMLLQLQLLVLGAGAGAVHALHGLKRQFQYCGIVHVEKESPDYHSYHSFYAYIPY</sequence>
<proteinExistence type="predicted"/>
<reference evidence="2 3" key="1">
    <citation type="journal article" date="2018" name="Nat. Ecol. Evol.">
        <title>Pezizomycetes genomes reveal the molecular basis of ectomycorrhizal truffle lifestyle.</title>
        <authorList>
            <person name="Murat C."/>
            <person name="Payen T."/>
            <person name="Noel B."/>
            <person name="Kuo A."/>
            <person name="Morin E."/>
            <person name="Chen J."/>
            <person name="Kohler A."/>
            <person name="Krizsan K."/>
            <person name="Balestrini R."/>
            <person name="Da Silva C."/>
            <person name="Montanini B."/>
            <person name="Hainaut M."/>
            <person name="Levati E."/>
            <person name="Barry K.W."/>
            <person name="Belfiori B."/>
            <person name="Cichocki N."/>
            <person name="Clum A."/>
            <person name="Dockter R.B."/>
            <person name="Fauchery L."/>
            <person name="Guy J."/>
            <person name="Iotti M."/>
            <person name="Le Tacon F."/>
            <person name="Lindquist E.A."/>
            <person name="Lipzen A."/>
            <person name="Malagnac F."/>
            <person name="Mello A."/>
            <person name="Molinier V."/>
            <person name="Miyauchi S."/>
            <person name="Poulain J."/>
            <person name="Riccioni C."/>
            <person name="Rubini A."/>
            <person name="Sitrit Y."/>
            <person name="Splivallo R."/>
            <person name="Traeger S."/>
            <person name="Wang M."/>
            <person name="Zifcakova L."/>
            <person name="Wipf D."/>
            <person name="Zambonelli A."/>
            <person name="Paolocci F."/>
            <person name="Nowrousian M."/>
            <person name="Ottonello S."/>
            <person name="Baldrian P."/>
            <person name="Spatafora J.W."/>
            <person name="Henrissat B."/>
            <person name="Nagy L.G."/>
            <person name="Aury J.M."/>
            <person name="Wincker P."/>
            <person name="Grigoriev I.V."/>
            <person name="Bonfante P."/>
            <person name="Martin F.M."/>
        </authorList>
    </citation>
    <scope>NUCLEOTIDE SEQUENCE [LARGE SCALE GENOMIC DNA]</scope>
    <source>
        <strain evidence="2 3">CCBAS932</strain>
    </source>
</reference>
<keyword evidence="3" id="KW-1185">Reference proteome</keyword>
<feature type="compositionally biased region" description="Polar residues" evidence="1">
    <location>
        <begin position="1"/>
        <end position="27"/>
    </location>
</feature>
<name>A0A3N4KFD5_9PEZI</name>